<dbReference type="Gene3D" id="6.20.240.20">
    <property type="match status" value="1"/>
</dbReference>
<dbReference type="PROSITE" id="PS51844">
    <property type="entry name" value="SH3_LIKE"/>
    <property type="match status" value="1"/>
</dbReference>
<gene>
    <name evidence="13" type="ORF">AKO1_008390</name>
</gene>
<evidence type="ECO:0000256" key="7">
    <source>
        <dbReference type="ARBA" id="ARBA00023203"/>
    </source>
</evidence>
<name>A0AAW2YPQ3_9EUKA</name>
<dbReference type="GO" id="GO:0000146">
    <property type="term" value="F:microfilament motor activity"/>
    <property type="evidence" value="ECO:0007669"/>
    <property type="project" value="TreeGrafter"/>
</dbReference>
<dbReference type="PRINTS" id="PR00193">
    <property type="entry name" value="MYOSINHEAVY"/>
</dbReference>
<dbReference type="FunFam" id="3.40.850.10:FF:000101">
    <property type="entry name" value="Slow myosin heavy chain 2"/>
    <property type="match status" value="1"/>
</dbReference>
<feature type="compositionally biased region" description="Basic and acidic residues" evidence="10">
    <location>
        <begin position="1856"/>
        <end position="1871"/>
    </location>
</feature>
<dbReference type="GO" id="GO:0051015">
    <property type="term" value="F:actin filament binding"/>
    <property type="evidence" value="ECO:0007669"/>
    <property type="project" value="InterPro"/>
</dbReference>
<dbReference type="Gene3D" id="1.20.120.720">
    <property type="entry name" value="Myosin VI head, motor domain, U50 subdomain"/>
    <property type="match status" value="1"/>
</dbReference>
<keyword evidence="14" id="KW-1185">Reference proteome</keyword>
<dbReference type="Proteomes" id="UP001431209">
    <property type="component" value="Unassembled WGS sequence"/>
</dbReference>
<dbReference type="GO" id="GO:0016020">
    <property type="term" value="C:membrane"/>
    <property type="evidence" value="ECO:0007669"/>
    <property type="project" value="TreeGrafter"/>
</dbReference>
<accession>A0AAW2YPQ3</accession>
<dbReference type="InterPro" id="IPR001609">
    <property type="entry name" value="Myosin_head_motor_dom-like"/>
</dbReference>
<evidence type="ECO:0000256" key="6">
    <source>
        <dbReference type="ARBA" id="ARBA00023175"/>
    </source>
</evidence>
<dbReference type="InterPro" id="IPR008989">
    <property type="entry name" value="Myosin_S1_N"/>
</dbReference>
<keyword evidence="7 8" id="KW-0009">Actin-binding</keyword>
<dbReference type="GO" id="GO:0005524">
    <property type="term" value="F:ATP binding"/>
    <property type="evidence" value="ECO:0007669"/>
    <property type="project" value="UniProtKB-UniRule"/>
</dbReference>
<evidence type="ECO:0008006" key="15">
    <source>
        <dbReference type="Google" id="ProtNLM"/>
    </source>
</evidence>
<proteinExistence type="inferred from homology"/>
<dbReference type="CDD" id="cd01377">
    <property type="entry name" value="MYSc_class_II"/>
    <property type="match status" value="1"/>
</dbReference>
<dbReference type="Gene3D" id="1.10.10.820">
    <property type="match status" value="1"/>
</dbReference>
<keyword evidence="5 8" id="KW-0518">Myosin</keyword>
<dbReference type="PANTHER" id="PTHR13140:SF857">
    <property type="entry name" value="MYOSIN-11"/>
    <property type="match status" value="1"/>
</dbReference>
<dbReference type="PROSITE" id="PS51456">
    <property type="entry name" value="MYOSIN_MOTOR"/>
    <property type="match status" value="1"/>
</dbReference>
<feature type="compositionally biased region" description="Acidic residues" evidence="10">
    <location>
        <begin position="1846"/>
        <end position="1855"/>
    </location>
</feature>
<feature type="coiled-coil region" evidence="9">
    <location>
        <begin position="772"/>
        <end position="904"/>
    </location>
</feature>
<reference evidence="13 14" key="1">
    <citation type="submission" date="2024-03" db="EMBL/GenBank/DDBJ databases">
        <title>The Acrasis kona genome and developmental transcriptomes reveal deep origins of eukaryotic multicellular pathways.</title>
        <authorList>
            <person name="Sheikh S."/>
            <person name="Fu C.-J."/>
            <person name="Brown M.W."/>
            <person name="Baldauf S.L."/>
        </authorList>
    </citation>
    <scope>NUCLEOTIDE SEQUENCE [LARGE SCALE GENOMIC DNA]</scope>
    <source>
        <strain evidence="13 14">ATCC MYA-3509</strain>
    </source>
</reference>
<feature type="domain" description="Myosin N-terminal SH3-like" evidence="12">
    <location>
        <begin position="1"/>
        <end position="51"/>
    </location>
</feature>
<dbReference type="SMART" id="SM00242">
    <property type="entry name" value="MYSc"/>
    <property type="match status" value="1"/>
</dbReference>
<evidence type="ECO:0000256" key="1">
    <source>
        <dbReference type="ARBA" id="ARBA00008314"/>
    </source>
</evidence>
<evidence type="ECO:0000256" key="4">
    <source>
        <dbReference type="ARBA" id="ARBA00023054"/>
    </source>
</evidence>
<dbReference type="EMBL" id="JAOPGA020000444">
    <property type="protein sequence ID" value="KAL0478619.1"/>
    <property type="molecule type" value="Genomic_DNA"/>
</dbReference>
<dbReference type="InterPro" id="IPR027417">
    <property type="entry name" value="P-loop_NTPase"/>
</dbReference>
<feature type="region of interest" description="Disordered" evidence="10">
    <location>
        <begin position="1837"/>
        <end position="1894"/>
    </location>
</feature>
<evidence type="ECO:0000256" key="3">
    <source>
        <dbReference type="ARBA" id="ARBA00022840"/>
    </source>
</evidence>
<evidence type="ECO:0000313" key="13">
    <source>
        <dbReference type="EMBL" id="KAL0478619.1"/>
    </source>
</evidence>
<dbReference type="GO" id="GO:0007015">
    <property type="term" value="P:actin filament organization"/>
    <property type="evidence" value="ECO:0007669"/>
    <property type="project" value="TreeGrafter"/>
</dbReference>
<dbReference type="SUPFAM" id="SSF52540">
    <property type="entry name" value="P-loop containing nucleoside triphosphate hydrolases"/>
    <property type="match status" value="1"/>
</dbReference>
<feature type="region of interest" description="Disordered" evidence="10">
    <location>
        <begin position="966"/>
        <end position="995"/>
    </location>
</feature>
<feature type="coiled-coil region" evidence="9">
    <location>
        <begin position="1181"/>
        <end position="1313"/>
    </location>
</feature>
<dbReference type="GO" id="GO:0005737">
    <property type="term" value="C:cytoplasm"/>
    <property type="evidence" value="ECO:0007669"/>
    <property type="project" value="TreeGrafter"/>
</dbReference>
<comment type="similarity">
    <text evidence="1 8">Belongs to the TRAFAC class myosin-kinesin ATPase superfamily. Myosin family.</text>
</comment>
<dbReference type="Gene3D" id="1.20.58.530">
    <property type="match status" value="1"/>
</dbReference>
<dbReference type="Gene3D" id="2.30.30.360">
    <property type="entry name" value="Myosin S1 fragment, N-terminal"/>
    <property type="match status" value="1"/>
</dbReference>
<dbReference type="PANTHER" id="PTHR13140">
    <property type="entry name" value="MYOSIN"/>
    <property type="match status" value="1"/>
</dbReference>
<feature type="coiled-coil region" evidence="9">
    <location>
        <begin position="996"/>
        <end position="1139"/>
    </location>
</feature>
<evidence type="ECO:0000259" key="12">
    <source>
        <dbReference type="PROSITE" id="PS51844"/>
    </source>
</evidence>
<keyword evidence="4 9" id="KW-0175">Coiled coil</keyword>
<sequence length="1894" mass="217999">MGENLVWIPDAQDGFTVANVLARFKDALDVEVQGSREKRQVKIKEVEPMNPVSLDRVNDMSKLSHLNEPSVLHNLKQRYEADQIYTYSGLFLIAVNPYKRLPIYTNQIMDSHKNKRREDSEPHIYTISDNAYRQMVLNQKNQSMLITGESGAGKTENTKKVVQYLAHVAGSSGGQGELEQQLIQTNPLLEAFGNAKTKRNNNSSRFGKFIEIDFSNSGVIAGCVIQHYLLETTRVTGRNDGERSFHFFYQLCAANVLTQSKSLTVDDMDDVKEYHETIHAMKTIGLSDGEIDTICRITSGILHLGNVEFEGDKSSVKNEESLKLACEQLGINHELLSKAFTRPLFVTANETIETHVSSNQALFNRNSLIKSTYLRLFDWIVNKINLTLTSKQAVKNFIGVLDIAGFEIFEHNSFEQLCINFTNEKLQQFFNSHMFKKEQEEYLREKIEWKYIDFGLDLQPTIDLIEKPLGVMSILDSQCIMPNPTEQGLVNEIAKTQTSNKSFAMDKFSPIKFQISHYAGIVTYDVTEWLTKNIDPLNNDCKSVMQKSNNSLIGGLFPPETKINTKSRNTVATTYRSQLKSLLEVLESTEPHFVRCIVPNAVKSPGVIEPFNVLHQLRCNGVLEGIRISRKGYPGRIKYSDFNARYKLLNTRSKTTDPQKFSSEILSNIKFSETKQFKLGKTKVFLRAGQEAKIEEARDAKISQIINSAQAACRGAIGRNQHAKLVKQKVSAGVIQKNFRSLMKLKQQPWFRLMNASRNFWQNTGPDEIIVKGEMAERIAQLEEDLEQSKSETVQLKQQVELVRREQEKKELLLSTILNDQKNTKTKITSTNDNIKKAERDHRDIDSSIQHADLQTQTAVDLIQDLRERMAKRESERSDIENHIQELKNKLQSENEHVATLTDEMISIKTQIKGIEQDSKSVRDESDATKQKILEIKSDCRHIDERVKQLQNEFVTTARIRSERDAKIQQLQEQDQSSKSESNSFKKQNDQLNMDMNGLRISITATEEERNETNKELIEKTKANRLLTNKLNESERELADQSKKRISSEQISTELEFKLEDSKNNIQQYTQDVSESESLVQELQNQVTSLKIKLSTLQESNAQLQKQREALNNQYLSEKNELMQEIKSVQSQVDQSNKQSIDPSESERIQELIEITNDKLHKSTLELNKLSEAFKQTESSHQEKISELTRLESQYKSATSNIENDRSTLESLQQTQSNLLIEKKNLLEQVKESKLNSAHLESQVQSTQRQVDKINNKISRVESESQKYNKSDDELNQSQQLLREEINNEKKTQETLQQQLKDLRDEANAFHSECNAQQLQLDQFNANRKIFVDQYAQSKSDLNNEKNASAMLHKKITNAQVQSKKTSMQLDALLTDRIRLQDQLNELDGFVKDYDSSAGRFKVDRSSRSKSVQELKELVDSHSQEHLVKNSQLNTIKKELSRLDSKLQELQDEEMDRMDRQDDLDLILDDRQRKHQFLSDKLQFEIKQAQLAQDKLRDLTTLNESLKESSPAELQRTIESIKKQIRSKQESFEQFNYEFNKFKHSHQKFIRNKNSQIKKQSIIDNQLHDPLEPIRRDFESRIACEKEQIELERSNNKKHVLAGYELELMIQEAQTSIKNEIRTGDKLNAQKSSLIDMIEELKDEVVNVPALKAQVATERATLESKNKDFISEVNREKSKRSQVETDLHLAKVYREELFAQVEKQTLINNQTRIQLENNLQKNIATSKLELEAEQKASAEAQHSLSKLMRDIDELECDLADEIQSRQDMQELHQEIADRVVESQKQVHDVDLEIAKKQANVKLLERDCKENANRMPDLEREVRKLKRELENELIKIEKINAQIASQQDDEDGDEEMRDTSDHSDVEDGKNVDDGAAAVEESAIQEEADQQEPMVV</sequence>
<dbReference type="Gene3D" id="4.10.270.10">
    <property type="entry name" value="Myosin, subunit A"/>
    <property type="match status" value="1"/>
</dbReference>
<feature type="region of interest" description="Actin-binding" evidence="8">
    <location>
        <begin position="579"/>
        <end position="601"/>
    </location>
</feature>
<evidence type="ECO:0000256" key="10">
    <source>
        <dbReference type="SAM" id="MobiDB-lite"/>
    </source>
</evidence>
<evidence type="ECO:0000313" key="14">
    <source>
        <dbReference type="Proteomes" id="UP001431209"/>
    </source>
</evidence>
<keyword evidence="6 8" id="KW-0505">Motor protein</keyword>
<dbReference type="Gene3D" id="3.40.850.10">
    <property type="entry name" value="Kinesin motor domain"/>
    <property type="match status" value="1"/>
</dbReference>
<keyword evidence="2 8" id="KW-0547">Nucleotide-binding</keyword>
<feature type="binding site" evidence="8">
    <location>
        <begin position="148"/>
        <end position="155"/>
    </location>
    <ligand>
        <name>ATP</name>
        <dbReference type="ChEBI" id="CHEBI:30616"/>
    </ligand>
</feature>
<evidence type="ECO:0000256" key="2">
    <source>
        <dbReference type="ARBA" id="ARBA00022741"/>
    </source>
</evidence>
<evidence type="ECO:0000259" key="11">
    <source>
        <dbReference type="PROSITE" id="PS51456"/>
    </source>
</evidence>
<protein>
    <recommendedName>
        <fullName evidence="15">Myosin motor domain-containing protein</fullName>
    </recommendedName>
</protein>
<dbReference type="GO" id="GO:0016459">
    <property type="term" value="C:myosin complex"/>
    <property type="evidence" value="ECO:0007669"/>
    <property type="project" value="UniProtKB-KW"/>
</dbReference>
<organism evidence="13 14">
    <name type="scientific">Acrasis kona</name>
    <dbReference type="NCBI Taxonomy" id="1008807"/>
    <lineage>
        <taxon>Eukaryota</taxon>
        <taxon>Discoba</taxon>
        <taxon>Heterolobosea</taxon>
        <taxon>Tetramitia</taxon>
        <taxon>Eutetramitia</taxon>
        <taxon>Acrasidae</taxon>
        <taxon>Acrasis</taxon>
    </lineage>
</organism>
<evidence type="ECO:0000256" key="5">
    <source>
        <dbReference type="ARBA" id="ARBA00023123"/>
    </source>
</evidence>
<feature type="domain" description="Myosin motor" evidence="11">
    <location>
        <begin position="55"/>
        <end position="699"/>
    </location>
</feature>
<dbReference type="InterPro" id="IPR004009">
    <property type="entry name" value="SH3_Myosin"/>
</dbReference>
<feature type="compositionally biased region" description="Polar residues" evidence="10">
    <location>
        <begin position="969"/>
        <end position="994"/>
    </location>
</feature>
<dbReference type="Pfam" id="PF00063">
    <property type="entry name" value="Myosin_head"/>
    <property type="match status" value="1"/>
</dbReference>
<dbReference type="InterPro" id="IPR036961">
    <property type="entry name" value="Kinesin_motor_dom_sf"/>
</dbReference>
<evidence type="ECO:0000256" key="9">
    <source>
        <dbReference type="SAM" id="Coils"/>
    </source>
</evidence>
<keyword evidence="3 8" id="KW-0067">ATP-binding</keyword>
<evidence type="ECO:0000256" key="8">
    <source>
        <dbReference type="PROSITE-ProRule" id="PRU00782"/>
    </source>
</evidence>
<comment type="caution">
    <text evidence="13">The sequence shown here is derived from an EMBL/GenBank/DDBJ whole genome shotgun (WGS) entry which is preliminary data.</text>
</comment>